<dbReference type="InterPro" id="IPR037257">
    <property type="entry name" value="T2SS_E_N_sf"/>
</dbReference>
<evidence type="ECO:0000259" key="1">
    <source>
        <dbReference type="PROSITE" id="PS51833"/>
    </source>
</evidence>
<dbReference type="NCBIfam" id="TIGR00277">
    <property type="entry name" value="HDIG"/>
    <property type="match status" value="1"/>
</dbReference>
<proteinExistence type="predicted"/>
<dbReference type="EMBL" id="BDQG01000001">
    <property type="protein sequence ID" value="GAW68397.1"/>
    <property type="molecule type" value="Genomic_DNA"/>
</dbReference>
<comment type="caution">
    <text evidence="2">The sequence shown here is derived from an EMBL/GenBank/DDBJ whole genome shotgun (WGS) entry which is preliminary data.</text>
</comment>
<accession>A0ABQ0MNK2</accession>
<feature type="domain" description="HDOD" evidence="1">
    <location>
        <begin position="189"/>
        <end position="370"/>
    </location>
</feature>
<reference evidence="3" key="1">
    <citation type="submission" date="2017-05" db="EMBL/GenBank/DDBJ databases">
        <title>Draft genome sequence of Geobacter pelophilus, a iron(III)-reducing bacteria.</title>
        <authorList>
            <person name="Aoyagi T."/>
            <person name="Koike H."/>
            <person name="Morita T."/>
            <person name="Sato Y."/>
            <person name="Habe H."/>
            <person name="Hori T."/>
        </authorList>
    </citation>
    <scope>NUCLEOTIDE SEQUENCE [LARGE SCALE GENOMIC DNA]</scope>
    <source>
        <strain evidence="3">Drf2</strain>
    </source>
</reference>
<organism evidence="2 3">
    <name type="scientific">Geoanaerobacter pelophilus</name>
    <dbReference type="NCBI Taxonomy" id="60036"/>
    <lineage>
        <taxon>Bacteria</taxon>
        <taxon>Pseudomonadati</taxon>
        <taxon>Thermodesulfobacteriota</taxon>
        <taxon>Desulfuromonadia</taxon>
        <taxon>Geobacterales</taxon>
        <taxon>Geobacteraceae</taxon>
        <taxon>Geoanaerobacter</taxon>
    </lineage>
</organism>
<name>A0ABQ0MNK2_9BACT</name>
<dbReference type="Pfam" id="PF14332">
    <property type="entry name" value="DUF4388"/>
    <property type="match status" value="1"/>
</dbReference>
<protein>
    <submittedName>
        <fullName evidence="2">Metal-dependent phosphoesterase</fullName>
    </submittedName>
</protein>
<evidence type="ECO:0000313" key="2">
    <source>
        <dbReference type="EMBL" id="GAW68397.1"/>
    </source>
</evidence>
<dbReference type="PANTHER" id="PTHR33525:SF3">
    <property type="entry name" value="RIBONUCLEASE Y"/>
    <property type="match status" value="1"/>
</dbReference>
<sequence length="430" mass="47861">MGIMGVLFQVELSFMPIQDILQWIDMNRLTCVVTISRENNSGVTFYLEKGKLVLAGSQKKGLQFGQFLVASGALSEVQVFQALTESKSKGVSLTRYLVENALVSPRVLADITSDLVEKLILDLLANNAGSVSITTPLPEILANGPVTLETARVLFNAVRIYDEQNRDSLQRDEAIEGINKRLYNEDFQLPVLPGMLMQLISLMEDDSTTVQEMVKLIMTDQVLISRILKVANSAFYSVSGQVDSIHYAIVRLGMREVLNIVTGIQVLSMQNRDIPQEKFQAILDGALKTAFLASGLARQLREDPEEAFLGGLLLDLGKTVILSVAKDFEIEESVFDELMHSRHPEIGAMIAKKWNYPESIQNLIRYHHNRNFGEIVNRMIALLQVADQAVQSPSGKEIDPKLLDSLDLPLEAVMEVHSKAMDSFNQIKSI</sequence>
<dbReference type="InterPro" id="IPR006675">
    <property type="entry name" value="HDIG_dom"/>
</dbReference>
<gene>
    <name evidence="2" type="ORF">GPEL0_01r4730</name>
</gene>
<dbReference type="PROSITE" id="PS51833">
    <property type="entry name" value="HDOD"/>
    <property type="match status" value="1"/>
</dbReference>
<dbReference type="InterPro" id="IPR013976">
    <property type="entry name" value="HDOD"/>
</dbReference>
<dbReference type="InterPro" id="IPR025497">
    <property type="entry name" value="PatA-like_N"/>
</dbReference>
<dbReference type="Pfam" id="PF08668">
    <property type="entry name" value="HDOD"/>
    <property type="match status" value="1"/>
</dbReference>
<dbReference type="Proteomes" id="UP000194153">
    <property type="component" value="Unassembled WGS sequence"/>
</dbReference>
<dbReference type="SUPFAM" id="SSF109604">
    <property type="entry name" value="HD-domain/PDEase-like"/>
    <property type="match status" value="1"/>
</dbReference>
<evidence type="ECO:0000313" key="3">
    <source>
        <dbReference type="Proteomes" id="UP000194153"/>
    </source>
</evidence>
<dbReference type="SUPFAM" id="SSF160246">
    <property type="entry name" value="EspE N-terminal domain-like"/>
    <property type="match status" value="1"/>
</dbReference>
<dbReference type="InterPro" id="IPR052340">
    <property type="entry name" value="RNase_Y/CdgJ"/>
</dbReference>
<dbReference type="Gene3D" id="1.10.3210.10">
    <property type="entry name" value="Hypothetical protein af1432"/>
    <property type="match status" value="1"/>
</dbReference>
<keyword evidence="3" id="KW-1185">Reference proteome</keyword>
<dbReference type="PANTHER" id="PTHR33525">
    <property type="match status" value="1"/>
</dbReference>